<feature type="compositionally biased region" description="Basic and acidic residues" evidence="1">
    <location>
        <begin position="1"/>
        <end position="10"/>
    </location>
</feature>
<gene>
    <name evidence="2" type="ORF">FOA19_09860</name>
</gene>
<feature type="region of interest" description="Disordered" evidence="1">
    <location>
        <begin position="1"/>
        <end position="83"/>
    </location>
</feature>
<proteinExistence type="predicted"/>
<dbReference type="RefSeq" id="WP_149090672.1">
    <property type="nucleotide sequence ID" value="NZ_VKKY01000002.1"/>
</dbReference>
<keyword evidence="3" id="KW-1185">Reference proteome</keyword>
<feature type="compositionally biased region" description="Low complexity" evidence="1">
    <location>
        <begin position="237"/>
        <end position="258"/>
    </location>
</feature>
<feature type="region of interest" description="Disordered" evidence="1">
    <location>
        <begin position="237"/>
        <end position="266"/>
    </location>
</feature>
<evidence type="ECO:0000256" key="1">
    <source>
        <dbReference type="SAM" id="MobiDB-lite"/>
    </source>
</evidence>
<organism evidence="2 3">
    <name type="scientific">Rufibacter hautae</name>
    <dbReference type="NCBI Taxonomy" id="2595005"/>
    <lineage>
        <taxon>Bacteria</taxon>
        <taxon>Pseudomonadati</taxon>
        <taxon>Bacteroidota</taxon>
        <taxon>Cytophagia</taxon>
        <taxon>Cytophagales</taxon>
        <taxon>Hymenobacteraceae</taxon>
        <taxon>Rufibacter</taxon>
    </lineage>
</organism>
<dbReference type="OrthoDB" id="854110at2"/>
<dbReference type="AlphaFoldDB" id="A0A5B6TAX4"/>
<accession>A0A5B6TAX4</accession>
<name>A0A5B6TAX4_9BACT</name>
<sequence length="266" mass="29952">MERHDRDRYDNGGNRPQNRFDHYHDNWSGRGMSRDDQHYPYDSRNEHPRAGQFQNRDDDFRRNDSHQYRKDQDGQHPYQSNYRQDRDQFGDAYQRNFRHDPTMPRGSEDEDLMGNIRQGYGISSYDGTSDRFNTLNSEHRYGDRQDEQPYYSGAQDEFRSAQFGSGLGDSGLHSDRGIPNYSTRSFQDPYGSGLGSSYGGTNYGGGTGYTGGHMGGTWGNNSYGSYSGNIGGYGSMNDSSYGSGMGSSGNTSSQNNGRSTRELGGF</sequence>
<comment type="caution">
    <text evidence="2">The sequence shown here is derived from an EMBL/GenBank/DDBJ whole genome shotgun (WGS) entry which is preliminary data.</text>
</comment>
<reference evidence="2 3" key="1">
    <citation type="submission" date="2019-07" db="EMBL/GenBank/DDBJ databases">
        <title>Rufibacter sp. nov., isolated from lake sediment.</title>
        <authorList>
            <person name="Qu J.-H."/>
        </authorList>
    </citation>
    <scope>NUCLEOTIDE SEQUENCE [LARGE SCALE GENOMIC DNA]</scope>
    <source>
        <strain evidence="2 3">NBS58-1</strain>
    </source>
</reference>
<evidence type="ECO:0000313" key="2">
    <source>
        <dbReference type="EMBL" id="KAA3437609.1"/>
    </source>
</evidence>
<feature type="compositionally biased region" description="Basic and acidic residues" evidence="1">
    <location>
        <begin position="18"/>
        <end position="74"/>
    </location>
</feature>
<dbReference type="EMBL" id="VKKY01000002">
    <property type="protein sequence ID" value="KAA3437609.1"/>
    <property type="molecule type" value="Genomic_DNA"/>
</dbReference>
<protein>
    <submittedName>
        <fullName evidence="2">Uncharacterized protein</fullName>
    </submittedName>
</protein>
<feature type="region of interest" description="Disordered" evidence="1">
    <location>
        <begin position="161"/>
        <end position="190"/>
    </location>
</feature>
<dbReference type="Proteomes" id="UP000324133">
    <property type="component" value="Unassembled WGS sequence"/>
</dbReference>
<evidence type="ECO:0000313" key="3">
    <source>
        <dbReference type="Proteomes" id="UP000324133"/>
    </source>
</evidence>